<dbReference type="KEGG" id="pha:PSHAa1652"/>
<protein>
    <submittedName>
        <fullName evidence="2">Orphan protein</fullName>
    </submittedName>
</protein>
<evidence type="ECO:0000313" key="2">
    <source>
        <dbReference type="EMBL" id="CAI86725.1"/>
    </source>
</evidence>
<feature type="compositionally biased region" description="Polar residues" evidence="1">
    <location>
        <begin position="22"/>
        <end position="31"/>
    </location>
</feature>
<name>Q3IGX1_PSET1</name>
<dbReference type="HOGENOM" id="CLU_2397351_0_0_6"/>
<dbReference type="Proteomes" id="UP000006843">
    <property type="component" value="Chromosome I"/>
</dbReference>
<dbReference type="EMBL" id="CR954246">
    <property type="protein sequence ID" value="CAI86725.1"/>
    <property type="molecule type" value="Genomic_DNA"/>
</dbReference>
<reference evidence="2 3" key="1">
    <citation type="journal article" date="2005" name="Genome Res.">
        <title>Coping with cold: the genome of the versatile marine Antarctica bacterium Pseudoalteromonas haloplanktis TAC125.</title>
        <authorList>
            <person name="Medigue C."/>
            <person name="Krin E."/>
            <person name="Pascal G."/>
            <person name="Barbe V."/>
            <person name="Bernsel A."/>
            <person name="Bertin P."/>
            <person name="Cheung F."/>
            <person name="Cruveiller S."/>
            <person name="Damico S."/>
            <person name="Duilio A."/>
            <person name="Fang G."/>
            <person name="Feller G."/>
            <person name="Mangenot S."/>
            <person name="Marino G."/>
            <person name="Nilsson J."/>
            <person name="Parilli E."/>
            <person name="Rocha E."/>
            <person name="Rouy Z."/>
            <person name="Sekowska A."/>
            <person name="Tutino M.L."/>
            <person name="Vallenet D."/>
            <person name="von Heijne G."/>
            <person name="Danchin A."/>
        </authorList>
    </citation>
    <scope>NUCLEOTIDE SEQUENCE [LARGE SCALE GENOMIC DNA]</scope>
    <source>
        <strain evidence="3">TAC 125</strain>
    </source>
</reference>
<evidence type="ECO:0000313" key="3">
    <source>
        <dbReference type="Proteomes" id="UP000006843"/>
    </source>
</evidence>
<sequence>MNPLNRPLTNSKPSAEERDSDQAQMTNVKAKNNATPVTRWKIDALAVAGIDIVVRSRFTGLCFFTVTCPSCPQWGSSTCFSKTHQIFLMELSK</sequence>
<organism evidence="2 3">
    <name type="scientific">Pseudoalteromonas translucida (strain TAC 125)</name>
    <dbReference type="NCBI Taxonomy" id="326442"/>
    <lineage>
        <taxon>Bacteria</taxon>
        <taxon>Pseudomonadati</taxon>
        <taxon>Pseudomonadota</taxon>
        <taxon>Gammaproteobacteria</taxon>
        <taxon>Alteromonadales</taxon>
        <taxon>Pseudoalteromonadaceae</taxon>
        <taxon>Pseudoalteromonas</taxon>
    </lineage>
</organism>
<accession>Q3IGX1</accession>
<proteinExistence type="predicted"/>
<dbReference type="STRING" id="326442.PSHAa1652"/>
<evidence type="ECO:0000256" key="1">
    <source>
        <dbReference type="SAM" id="MobiDB-lite"/>
    </source>
</evidence>
<dbReference type="AlphaFoldDB" id="Q3IGX1"/>
<feature type="region of interest" description="Disordered" evidence="1">
    <location>
        <begin position="1"/>
        <end position="31"/>
    </location>
</feature>
<keyword evidence="3" id="KW-1185">Reference proteome</keyword>
<gene>
    <name evidence="2" type="ordered locus">PSHAa1652</name>
</gene>